<dbReference type="SUPFAM" id="SSF51126">
    <property type="entry name" value="Pectin lyase-like"/>
    <property type="match status" value="1"/>
</dbReference>
<feature type="compositionally biased region" description="Pro residues" evidence="1">
    <location>
        <begin position="210"/>
        <end position="243"/>
    </location>
</feature>
<dbReference type="AlphaFoldDB" id="A0A250WUS9"/>
<name>A0A250WUS9_9CHLO</name>
<feature type="region of interest" description="Disordered" evidence="1">
    <location>
        <begin position="129"/>
        <end position="243"/>
    </location>
</feature>
<comment type="caution">
    <text evidence="4">The sequence shown here is derived from an EMBL/GenBank/DDBJ whole genome shotgun (WGS) entry which is preliminary data.</text>
</comment>
<organism evidence="4 5">
    <name type="scientific">Chlamydomonas eustigma</name>
    <dbReference type="NCBI Taxonomy" id="1157962"/>
    <lineage>
        <taxon>Eukaryota</taxon>
        <taxon>Viridiplantae</taxon>
        <taxon>Chlorophyta</taxon>
        <taxon>core chlorophytes</taxon>
        <taxon>Chlorophyceae</taxon>
        <taxon>CS clade</taxon>
        <taxon>Chlamydomonadales</taxon>
        <taxon>Chlamydomonadaceae</taxon>
        <taxon>Chlamydomonas</taxon>
    </lineage>
</organism>
<feature type="compositionally biased region" description="Pro residues" evidence="1">
    <location>
        <begin position="182"/>
        <end position="203"/>
    </location>
</feature>
<evidence type="ECO:0000256" key="2">
    <source>
        <dbReference type="SAM" id="SignalP"/>
    </source>
</evidence>
<reference evidence="4 5" key="1">
    <citation type="submission" date="2017-08" db="EMBL/GenBank/DDBJ databases">
        <title>Acidophilic green algal genome provides insights into adaptation to an acidic environment.</title>
        <authorList>
            <person name="Hirooka S."/>
            <person name="Hirose Y."/>
            <person name="Kanesaki Y."/>
            <person name="Higuchi S."/>
            <person name="Fujiwara T."/>
            <person name="Onuma R."/>
            <person name="Era A."/>
            <person name="Ohbayashi R."/>
            <person name="Uzuka A."/>
            <person name="Nozaki H."/>
            <person name="Yoshikawa H."/>
            <person name="Miyagishima S.Y."/>
        </authorList>
    </citation>
    <scope>NUCLEOTIDE SEQUENCE [LARGE SCALE GENOMIC DNA]</scope>
    <source>
        <strain evidence="4 5">NIES-2499</strain>
    </source>
</reference>
<feature type="chain" id="PRO_5012083676" description="Rhamnogalacturonase A/B/Epimerase-like pectate lyase domain-containing protein" evidence="2">
    <location>
        <begin position="22"/>
        <end position="774"/>
    </location>
</feature>
<evidence type="ECO:0000256" key="1">
    <source>
        <dbReference type="SAM" id="MobiDB-lite"/>
    </source>
</evidence>
<dbReference type="STRING" id="1157962.A0A250WUS9"/>
<dbReference type="OrthoDB" id="509184at2759"/>
<accession>A0A250WUS9</accession>
<keyword evidence="5" id="KW-1185">Reference proteome</keyword>
<dbReference type="InterPro" id="IPR011050">
    <property type="entry name" value="Pectin_lyase_fold/virulence"/>
</dbReference>
<keyword evidence="2" id="KW-0732">Signal</keyword>
<feature type="compositionally biased region" description="Low complexity" evidence="1">
    <location>
        <begin position="168"/>
        <end position="181"/>
    </location>
</feature>
<evidence type="ECO:0000313" key="4">
    <source>
        <dbReference type="EMBL" id="GAX74555.1"/>
    </source>
</evidence>
<evidence type="ECO:0000313" key="5">
    <source>
        <dbReference type="Proteomes" id="UP000232323"/>
    </source>
</evidence>
<gene>
    <name evidence="4" type="ORF">CEUSTIGMA_g2005.t1</name>
</gene>
<evidence type="ECO:0000259" key="3">
    <source>
        <dbReference type="Pfam" id="PF12708"/>
    </source>
</evidence>
<protein>
    <recommendedName>
        <fullName evidence="3">Rhamnogalacturonase A/B/Epimerase-like pectate lyase domain-containing protein</fullName>
    </recommendedName>
</protein>
<dbReference type="InterPro" id="IPR024535">
    <property type="entry name" value="RHGA/B-epi-like_pectate_lyase"/>
</dbReference>
<sequence length="774" mass="82809">MICASFFILLLAVSTLQVAQCESWITAARYSSAEVTKGTKEESSSSNVSEEGMAVVLDSSNAYVALTVDSAQRSHDLSHSSENIEKLNRFYADWGPSRYLIDVSKQQNTATNNILSGKLKTRALLTVGTKSPTPKAISPPPKPKHPPPKSKSPTLHSSSKKSPHPSSKHPSPVLGNPSLSNPSPPPLSNPLPPPIRIPSPPLPSLVQSYPLPPALSSPQPFPSLPNPGPSPHTKAPPPSVSTSSLPPPYYSSLYSSAGASQAGLKNRLMDWSYAGYKAGEAPLPNNAANCSVADFGAKGNNISDDTLAFINAIASLSGNGGVVYIPPGVYQLSQQLYVMQSNIVLRGAGEGSTILYFTKSMTDLFGQNWTGSQNWGEASEVQSNWKNAPGSIRFLGPNGPDAWIPIANITANATRGTNVLTLSDTAQIQAGQWLSFSQEFTGISLPNDMNMRKSSYTCPKCGSPGSGAILRWHSRVAAVNAGNVIVLERSLPFNVSSDWNPTVYQFMEGISNVGIEYLTIQMKWQAYAGHFQEAGWNGVEFTDTSNCWARNLTILNGDTLLSVYRSSFCTLSNITTGVTAKRNNFNRDCHHSMNTSSSQDILFSNITHTISCYHDLTVFNFTVGVVFANITGPDIAMDGHRFYTYGTLYSNISIGAGSHPFLDGGLSIWGCRAASFTTFWNVTPTTAGQQTAIAPPGFDMGPNVNFVGMNFSPQAGVDPVISGGMNWHTENTPVGQQLSPGELYSTMLTRRLQAGPEAVTVAAITAANNVLPAK</sequence>
<dbReference type="Proteomes" id="UP000232323">
    <property type="component" value="Unassembled WGS sequence"/>
</dbReference>
<feature type="compositionally biased region" description="Basic residues" evidence="1">
    <location>
        <begin position="158"/>
        <end position="167"/>
    </location>
</feature>
<feature type="domain" description="Rhamnogalacturonase A/B/Epimerase-like pectate lyase" evidence="3">
    <location>
        <begin position="291"/>
        <end position="385"/>
    </location>
</feature>
<dbReference type="Pfam" id="PF12708">
    <property type="entry name" value="Pect-lyase_RHGA_epim"/>
    <property type="match status" value="1"/>
</dbReference>
<dbReference type="Gene3D" id="2.160.20.10">
    <property type="entry name" value="Single-stranded right-handed beta-helix, Pectin lyase-like"/>
    <property type="match status" value="1"/>
</dbReference>
<feature type="signal peptide" evidence="2">
    <location>
        <begin position="1"/>
        <end position="21"/>
    </location>
</feature>
<dbReference type="EMBL" id="BEGY01000008">
    <property type="protein sequence ID" value="GAX74555.1"/>
    <property type="molecule type" value="Genomic_DNA"/>
</dbReference>
<dbReference type="PRINTS" id="PR01217">
    <property type="entry name" value="PRICHEXTENSN"/>
</dbReference>
<dbReference type="InterPro" id="IPR012334">
    <property type="entry name" value="Pectin_lyas_fold"/>
</dbReference>
<proteinExistence type="predicted"/>